<name>A0A8S5NJB3_9CAUD</name>
<dbReference type="EMBL" id="BK015181">
    <property type="protein sequence ID" value="DAD94777.1"/>
    <property type="molecule type" value="Genomic_DNA"/>
</dbReference>
<sequence length="120" mass="14068">MAKKSEKRLYSDEMRELSFASFEDLKAYAIRWGLEEYDEEIVKAFGLKRFAEIPPATPMRINALKQIFESIENGTARIEWANRIEGKPTQTTVNLNRETESIEELERYTSARLDKLFEDL</sequence>
<protein>
    <submittedName>
        <fullName evidence="1">Uncharacterized protein</fullName>
    </submittedName>
</protein>
<evidence type="ECO:0000313" key="1">
    <source>
        <dbReference type="EMBL" id="DAD94777.1"/>
    </source>
</evidence>
<proteinExistence type="predicted"/>
<accession>A0A8S5NJB3</accession>
<reference evidence="1" key="1">
    <citation type="journal article" date="2021" name="Proc. Natl. Acad. Sci. U.S.A.">
        <title>A Catalog of Tens of Thousands of Viruses from Human Metagenomes Reveals Hidden Associations with Chronic Diseases.</title>
        <authorList>
            <person name="Tisza M.J."/>
            <person name="Buck C.B."/>
        </authorList>
    </citation>
    <scope>NUCLEOTIDE SEQUENCE</scope>
    <source>
        <strain evidence="1">CtK0l2</strain>
    </source>
</reference>
<organism evidence="1">
    <name type="scientific">Siphoviridae sp. ctK0l2</name>
    <dbReference type="NCBI Taxonomy" id="2826243"/>
    <lineage>
        <taxon>Viruses</taxon>
        <taxon>Duplodnaviria</taxon>
        <taxon>Heunggongvirae</taxon>
        <taxon>Uroviricota</taxon>
        <taxon>Caudoviricetes</taxon>
    </lineage>
</organism>